<evidence type="ECO:0000256" key="11">
    <source>
        <dbReference type="SAM" id="MobiDB-lite"/>
    </source>
</evidence>
<dbReference type="InterPro" id="IPR026590">
    <property type="entry name" value="Ssirtuin_cat_dom"/>
</dbReference>
<evidence type="ECO:0000259" key="12">
    <source>
        <dbReference type="PROSITE" id="PS50305"/>
    </source>
</evidence>
<dbReference type="GO" id="GO:0046970">
    <property type="term" value="F:histone H4K16 deacetylase activity, NAD-dependent"/>
    <property type="evidence" value="ECO:0007669"/>
    <property type="project" value="EnsemblFungi"/>
</dbReference>
<comment type="similarity">
    <text evidence="1 6">Belongs to the sirtuin family. Class I subfamily.</text>
</comment>
<comment type="caution">
    <text evidence="13">The sequence shown here is derived from an EMBL/GenBank/DDBJ whole genome shotgun (WGS) entry which is preliminary data.</text>
</comment>
<dbReference type="InterPro" id="IPR017328">
    <property type="entry name" value="Sirtuin_class_I"/>
</dbReference>
<feature type="binding site" evidence="9 10">
    <location>
        <position position="180"/>
    </location>
    <ligand>
        <name>Zn(2+)</name>
        <dbReference type="ChEBI" id="CHEBI:29105"/>
    </ligand>
</feature>
<feature type="binding site" evidence="8">
    <location>
        <begin position="53"/>
        <end position="55"/>
    </location>
    <ligand>
        <name>NAD(+)</name>
        <dbReference type="ChEBI" id="CHEBI:57540"/>
    </ligand>
</feature>
<evidence type="ECO:0000313" key="14">
    <source>
        <dbReference type="Proteomes" id="UP000193560"/>
    </source>
</evidence>
<comment type="catalytic activity">
    <reaction evidence="6">
        <text>N(6)-acetyl-L-lysyl-[protein] + NAD(+) + H2O = 2''-O-acetyl-ADP-D-ribose + nicotinamide + L-lysyl-[protein]</text>
        <dbReference type="Rhea" id="RHEA:43636"/>
        <dbReference type="Rhea" id="RHEA-COMP:9752"/>
        <dbReference type="Rhea" id="RHEA-COMP:10731"/>
        <dbReference type="ChEBI" id="CHEBI:15377"/>
        <dbReference type="ChEBI" id="CHEBI:17154"/>
        <dbReference type="ChEBI" id="CHEBI:29969"/>
        <dbReference type="ChEBI" id="CHEBI:57540"/>
        <dbReference type="ChEBI" id="CHEBI:61930"/>
        <dbReference type="ChEBI" id="CHEBI:83767"/>
        <dbReference type="EC" id="2.3.1.286"/>
    </reaction>
</comment>
<feature type="binding site" evidence="8">
    <location>
        <begin position="217"/>
        <end position="218"/>
    </location>
    <ligand>
        <name>NAD(+)</name>
        <dbReference type="ChEBI" id="CHEBI:57540"/>
    </ligand>
</feature>
<dbReference type="PANTHER" id="PTHR11085:SF6">
    <property type="entry name" value="NAD-DEPENDENT PROTEIN DEACETYLASE SIRTUIN-2"/>
    <property type="match status" value="1"/>
</dbReference>
<feature type="binding site" evidence="8">
    <location>
        <begin position="241"/>
        <end position="243"/>
    </location>
    <ligand>
        <name>NAD(+)</name>
        <dbReference type="ChEBI" id="CHEBI:57540"/>
    </ligand>
</feature>
<accession>A0A1X2IX09</accession>
<dbReference type="InterPro" id="IPR050134">
    <property type="entry name" value="NAD-dep_sirtuin_deacylases"/>
</dbReference>
<dbReference type="InterPro" id="IPR029035">
    <property type="entry name" value="DHS-like_NAD/FAD-binding_dom"/>
</dbReference>
<dbReference type="Pfam" id="PF02146">
    <property type="entry name" value="SIR2"/>
    <property type="match status" value="1"/>
</dbReference>
<dbReference type="GO" id="GO:0033553">
    <property type="term" value="C:rDNA heterochromatin"/>
    <property type="evidence" value="ECO:0007669"/>
    <property type="project" value="EnsemblFungi"/>
</dbReference>
<gene>
    <name evidence="13" type="ORF">BCR42DRAFT_405086</name>
</gene>
<evidence type="ECO:0000256" key="6">
    <source>
        <dbReference type="PIRNR" id="PIRNR037938"/>
    </source>
</evidence>
<feature type="region of interest" description="Disordered" evidence="11">
    <location>
        <begin position="312"/>
        <end position="383"/>
    </location>
</feature>
<dbReference type="PROSITE" id="PS50305">
    <property type="entry name" value="SIRTUIN"/>
    <property type="match status" value="1"/>
</dbReference>
<dbReference type="GO" id="GO:0000183">
    <property type="term" value="P:rDNA heterochromatin formation"/>
    <property type="evidence" value="ECO:0007669"/>
    <property type="project" value="EnsemblFungi"/>
</dbReference>
<dbReference type="PANTHER" id="PTHR11085">
    <property type="entry name" value="NAD-DEPENDENT PROTEIN DEACYLASE SIRTUIN-5, MITOCHONDRIAL-RELATED"/>
    <property type="match status" value="1"/>
</dbReference>
<feature type="binding site" evidence="9 10">
    <location>
        <position position="153"/>
    </location>
    <ligand>
        <name>Zn(2+)</name>
        <dbReference type="ChEBI" id="CHEBI:29105"/>
    </ligand>
</feature>
<organism evidence="13 14">
    <name type="scientific">Absidia repens</name>
    <dbReference type="NCBI Taxonomy" id="90262"/>
    <lineage>
        <taxon>Eukaryota</taxon>
        <taxon>Fungi</taxon>
        <taxon>Fungi incertae sedis</taxon>
        <taxon>Mucoromycota</taxon>
        <taxon>Mucoromycotina</taxon>
        <taxon>Mucoromycetes</taxon>
        <taxon>Mucorales</taxon>
        <taxon>Cunninghamellaceae</taxon>
        <taxon>Absidia</taxon>
    </lineage>
</organism>
<dbReference type="Gene3D" id="3.40.50.1220">
    <property type="entry name" value="TPP-binding domain"/>
    <property type="match status" value="1"/>
</dbReference>
<dbReference type="OrthoDB" id="420264at2759"/>
<feature type="compositionally biased region" description="Basic and acidic residues" evidence="11">
    <location>
        <begin position="318"/>
        <end position="383"/>
    </location>
</feature>
<dbReference type="STRING" id="90262.A0A1X2IX09"/>
<dbReference type="EMBL" id="MCGE01000003">
    <property type="protein sequence ID" value="ORZ23588.1"/>
    <property type="molecule type" value="Genomic_DNA"/>
</dbReference>
<dbReference type="GO" id="GO:0031934">
    <property type="term" value="C:mating-type region heterochromatin"/>
    <property type="evidence" value="ECO:0007669"/>
    <property type="project" value="EnsemblFungi"/>
</dbReference>
<dbReference type="SUPFAM" id="SSF52467">
    <property type="entry name" value="DHS-like NAD/FAD-binding domain"/>
    <property type="match status" value="1"/>
</dbReference>
<dbReference type="GO" id="GO:0099115">
    <property type="term" value="C:chromosome, subtelomeric region"/>
    <property type="evidence" value="ECO:0007669"/>
    <property type="project" value="EnsemblFungi"/>
</dbReference>
<evidence type="ECO:0000256" key="10">
    <source>
        <dbReference type="PROSITE-ProRule" id="PRU00236"/>
    </source>
</evidence>
<feature type="binding site" evidence="9 10">
    <location>
        <position position="177"/>
    </location>
    <ligand>
        <name>Zn(2+)</name>
        <dbReference type="ChEBI" id="CHEBI:29105"/>
    </ligand>
</feature>
<name>A0A1X2IX09_9FUNG</name>
<dbReference type="Gene3D" id="3.30.1600.10">
    <property type="entry name" value="SIR2/SIRT2 'Small Domain"/>
    <property type="match status" value="1"/>
</dbReference>
<feature type="binding site" evidence="8">
    <location>
        <begin position="125"/>
        <end position="128"/>
    </location>
    <ligand>
        <name>NAD(+)</name>
        <dbReference type="ChEBI" id="CHEBI:57540"/>
    </ligand>
</feature>
<feature type="active site" description="Proton acceptor" evidence="7 10">
    <location>
        <position position="145"/>
    </location>
</feature>
<protein>
    <recommendedName>
        <fullName evidence="6">NAD-dependent protein deacetylase</fullName>
        <ecNumber evidence="6">2.3.1.286</ecNumber>
    </recommendedName>
</protein>
<dbReference type="CDD" id="cd01408">
    <property type="entry name" value="SIRT1"/>
    <property type="match status" value="1"/>
</dbReference>
<dbReference type="GO" id="GO:0008270">
    <property type="term" value="F:zinc ion binding"/>
    <property type="evidence" value="ECO:0007669"/>
    <property type="project" value="UniProtKB-UniRule"/>
</dbReference>
<comment type="cofactor">
    <cofactor evidence="9">
        <name>Zn(2+)</name>
        <dbReference type="ChEBI" id="CHEBI:29105"/>
    </cofactor>
    <text evidence="9">Binds 1 zinc ion per subunit.</text>
</comment>
<evidence type="ECO:0000256" key="2">
    <source>
        <dbReference type="ARBA" id="ARBA00022679"/>
    </source>
</evidence>
<evidence type="ECO:0000256" key="8">
    <source>
        <dbReference type="PIRSR" id="PIRSR037938-2"/>
    </source>
</evidence>
<feature type="binding site" evidence="8">
    <location>
        <begin position="43"/>
        <end position="47"/>
    </location>
    <ligand>
        <name>NAD(+)</name>
        <dbReference type="ChEBI" id="CHEBI:57540"/>
    </ligand>
</feature>
<proteinExistence type="inferred from homology"/>
<dbReference type="GO" id="GO:0045950">
    <property type="term" value="P:negative regulation of mitotic recombination"/>
    <property type="evidence" value="ECO:0007669"/>
    <property type="project" value="EnsemblFungi"/>
</dbReference>
<evidence type="ECO:0000256" key="9">
    <source>
        <dbReference type="PIRSR" id="PIRSR037938-3"/>
    </source>
</evidence>
<dbReference type="GO" id="GO:0070403">
    <property type="term" value="F:NAD+ binding"/>
    <property type="evidence" value="ECO:0007669"/>
    <property type="project" value="UniProtKB-UniRule"/>
</dbReference>
<dbReference type="GO" id="GO:0031508">
    <property type="term" value="P:pericentric heterochromatin formation"/>
    <property type="evidence" value="ECO:0007669"/>
    <property type="project" value="EnsemblFungi"/>
</dbReference>
<evidence type="ECO:0000256" key="3">
    <source>
        <dbReference type="ARBA" id="ARBA00022723"/>
    </source>
</evidence>
<dbReference type="InterPro" id="IPR026591">
    <property type="entry name" value="Sirtuin_cat_small_dom_sf"/>
</dbReference>
<dbReference type="GO" id="GO:0005721">
    <property type="term" value="C:pericentric heterochromatin"/>
    <property type="evidence" value="ECO:0007669"/>
    <property type="project" value="EnsemblFungi"/>
</dbReference>
<feature type="binding site" evidence="8">
    <location>
        <position position="273"/>
    </location>
    <ligand>
        <name>NAD(+)</name>
        <dbReference type="ChEBI" id="CHEBI:57540"/>
    </ligand>
</feature>
<dbReference type="EC" id="2.3.1.286" evidence="6"/>
<dbReference type="GO" id="GO:0005634">
    <property type="term" value="C:nucleus"/>
    <property type="evidence" value="ECO:0007669"/>
    <property type="project" value="EnsemblFungi"/>
</dbReference>
<keyword evidence="3 6" id="KW-0479">Metal-binding</keyword>
<dbReference type="AlphaFoldDB" id="A0A1X2IX09"/>
<dbReference type="GO" id="GO:0005737">
    <property type="term" value="C:cytoplasm"/>
    <property type="evidence" value="ECO:0007669"/>
    <property type="project" value="EnsemblFungi"/>
</dbReference>
<dbReference type="PIRSF" id="PIRSF037938">
    <property type="entry name" value="SIR2_euk"/>
    <property type="match status" value="1"/>
</dbReference>
<keyword evidence="5 6" id="KW-0520">NAD</keyword>
<evidence type="ECO:0000256" key="4">
    <source>
        <dbReference type="ARBA" id="ARBA00022833"/>
    </source>
</evidence>
<evidence type="ECO:0000313" key="13">
    <source>
        <dbReference type="EMBL" id="ORZ23588.1"/>
    </source>
</evidence>
<feature type="domain" description="Deacetylase sirtuin-type" evidence="12">
    <location>
        <begin position="15"/>
        <end position="287"/>
    </location>
</feature>
<feature type="binding site" evidence="9 10">
    <location>
        <position position="156"/>
    </location>
    <ligand>
        <name>Zn(2+)</name>
        <dbReference type="ChEBI" id="CHEBI:29105"/>
    </ligand>
</feature>
<evidence type="ECO:0000256" key="7">
    <source>
        <dbReference type="PIRSR" id="PIRSR037938-1"/>
    </source>
</evidence>
<sequence>MASTRSKVKAKAASAKLENATVESIAKYIQNNDVKNVIVMSGAGISTASGIPDFRSKKTGLYDNLQKFDLPYAEAIFDIDYFQERPEPFYALAKELYPGKYYPTKTHYFIRLLHEKNMLLRNFTQNIDTLERICGLDEDKIVEAHGSFATASCTECDQEADMENVKYQILRSHLPRCSACKGLIKPDITFFGENLPKRFFKRLSDFDEADLLIVIGTSLQVQPFAALIDNVPEYTPRLLINMDIAGVHHTPHHGFDFKWKYGKKRDALLLGDCDEGVEKLADLLGWKDELDRLYEKETNKLKQRWAAEAAYDEYDVEQETHTPEKTEEVEEKEDKEIDQLAEELEKRLKVPSETETEAEAKAESEAKAKAEAKAEPEAKAESE</sequence>
<keyword evidence="14" id="KW-1185">Reference proteome</keyword>
<keyword evidence="2 6" id="KW-0808">Transferase</keyword>
<dbReference type="InterPro" id="IPR003000">
    <property type="entry name" value="Sirtuin"/>
</dbReference>
<evidence type="ECO:0000256" key="5">
    <source>
        <dbReference type="ARBA" id="ARBA00023027"/>
    </source>
</evidence>
<evidence type="ECO:0000256" key="1">
    <source>
        <dbReference type="ARBA" id="ARBA00006924"/>
    </source>
</evidence>
<reference evidence="13 14" key="1">
    <citation type="submission" date="2016-07" db="EMBL/GenBank/DDBJ databases">
        <title>Pervasive Adenine N6-methylation of Active Genes in Fungi.</title>
        <authorList>
            <consortium name="DOE Joint Genome Institute"/>
            <person name="Mondo S.J."/>
            <person name="Dannebaum R.O."/>
            <person name="Kuo R.C."/>
            <person name="Labutti K."/>
            <person name="Haridas S."/>
            <person name="Kuo A."/>
            <person name="Salamov A."/>
            <person name="Ahrendt S.R."/>
            <person name="Lipzen A."/>
            <person name="Sullivan W."/>
            <person name="Andreopoulos W.B."/>
            <person name="Clum A."/>
            <person name="Lindquist E."/>
            <person name="Daum C."/>
            <person name="Ramamoorthy G.K."/>
            <person name="Gryganskyi A."/>
            <person name="Culley D."/>
            <person name="Magnuson J.K."/>
            <person name="James T.Y."/>
            <person name="O'Malley M.A."/>
            <person name="Stajich J.E."/>
            <person name="Spatafora J.W."/>
            <person name="Visel A."/>
            <person name="Grigoriev I.V."/>
        </authorList>
    </citation>
    <scope>NUCLEOTIDE SEQUENCE [LARGE SCALE GENOMIC DNA]</scope>
    <source>
        <strain evidence="13 14">NRRL 1336</strain>
    </source>
</reference>
<dbReference type="Proteomes" id="UP000193560">
    <property type="component" value="Unassembled WGS sequence"/>
</dbReference>
<keyword evidence="4 6" id="KW-0862">Zinc</keyword>